<comment type="function">
    <text evidence="6">Catalyzes the conversion of 7,8-dihydroneopterin to 6-hydroxymethyl-7,8-dihydropterin.</text>
</comment>
<reference evidence="8 9" key="1">
    <citation type="submission" date="2018-08" db="EMBL/GenBank/DDBJ databases">
        <title>Pallidiluteibacterium maritimus gen. nov., sp. nov., isolated from coastal sediment.</title>
        <authorList>
            <person name="Zhou L.Y."/>
        </authorList>
    </citation>
    <scope>NUCLEOTIDE SEQUENCE [LARGE SCALE GENOMIC DNA]</scope>
    <source>
        <strain evidence="8 9">XSD2</strain>
    </source>
</reference>
<dbReference type="RefSeq" id="WP_119438778.1">
    <property type="nucleotide sequence ID" value="NZ_QWGR01000008.1"/>
</dbReference>
<dbReference type="SMART" id="SM00905">
    <property type="entry name" value="FolB"/>
    <property type="match status" value="1"/>
</dbReference>
<dbReference type="InterPro" id="IPR006156">
    <property type="entry name" value="Dihydroneopterin_aldolase"/>
</dbReference>
<dbReference type="AlphaFoldDB" id="A0A399SVG3"/>
<evidence type="ECO:0000256" key="1">
    <source>
        <dbReference type="ARBA" id="ARBA00001353"/>
    </source>
</evidence>
<protein>
    <recommendedName>
        <fullName evidence="6">7,8-dihydroneopterin aldolase</fullName>
        <ecNumber evidence="6">4.1.2.25</ecNumber>
    </recommendedName>
</protein>
<dbReference type="NCBIfam" id="TIGR00525">
    <property type="entry name" value="folB"/>
    <property type="match status" value="1"/>
</dbReference>
<accession>A0A399SVG3</accession>
<dbReference type="Pfam" id="PF02152">
    <property type="entry name" value="FolB"/>
    <property type="match status" value="1"/>
</dbReference>
<dbReference type="UniPathway" id="UPA00077">
    <property type="reaction ID" value="UER00154"/>
</dbReference>
<dbReference type="OrthoDB" id="9803748at2"/>
<evidence type="ECO:0000256" key="5">
    <source>
        <dbReference type="ARBA" id="ARBA00023239"/>
    </source>
</evidence>
<sequence>MGVIEIEGMKFYAYHGHFAAEQIVGNNFEVYARIEANCSKAGESDNLDDALNYQAVYETIQKEMQIKSALLENVATRILDALYAEFPSIEKAKIKISKMNPPMGGEMERVSVTLER</sequence>
<keyword evidence="9" id="KW-1185">Reference proteome</keyword>
<dbReference type="GO" id="GO:0046656">
    <property type="term" value="P:folic acid biosynthetic process"/>
    <property type="evidence" value="ECO:0007669"/>
    <property type="project" value="UniProtKB-UniRule"/>
</dbReference>
<dbReference type="SUPFAM" id="SSF55620">
    <property type="entry name" value="Tetrahydrobiopterin biosynthesis enzymes-like"/>
    <property type="match status" value="1"/>
</dbReference>
<evidence type="ECO:0000256" key="6">
    <source>
        <dbReference type="RuleBase" id="RU362079"/>
    </source>
</evidence>
<feature type="domain" description="Dihydroneopterin aldolase/epimerase" evidence="7">
    <location>
        <begin position="4"/>
        <end position="116"/>
    </location>
</feature>
<dbReference type="NCBIfam" id="TIGR00526">
    <property type="entry name" value="folB_dom"/>
    <property type="match status" value="1"/>
</dbReference>
<keyword evidence="5 6" id="KW-0456">Lyase</keyword>
<dbReference type="EMBL" id="QWGR01000008">
    <property type="protein sequence ID" value="RIJ47418.1"/>
    <property type="molecule type" value="Genomic_DNA"/>
</dbReference>
<proteinExistence type="inferred from homology"/>
<comment type="similarity">
    <text evidence="3 6">Belongs to the DHNA family.</text>
</comment>
<gene>
    <name evidence="8" type="primary">folB</name>
    <name evidence="8" type="ORF">D1614_14990</name>
</gene>
<dbReference type="PANTHER" id="PTHR42844:SF1">
    <property type="entry name" value="DIHYDRONEOPTERIN ALDOLASE 1-RELATED"/>
    <property type="match status" value="1"/>
</dbReference>
<dbReference type="Proteomes" id="UP000265926">
    <property type="component" value="Unassembled WGS sequence"/>
</dbReference>
<dbReference type="InterPro" id="IPR006157">
    <property type="entry name" value="FolB_dom"/>
</dbReference>
<evidence type="ECO:0000259" key="7">
    <source>
        <dbReference type="SMART" id="SM00905"/>
    </source>
</evidence>
<evidence type="ECO:0000256" key="4">
    <source>
        <dbReference type="ARBA" id="ARBA00022909"/>
    </source>
</evidence>
<comment type="catalytic activity">
    <reaction evidence="1 6">
        <text>7,8-dihydroneopterin = 6-hydroxymethyl-7,8-dihydropterin + glycolaldehyde</text>
        <dbReference type="Rhea" id="RHEA:10540"/>
        <dbReference type="ChEBI" id="CHEBI:17001"/>
        <dbReference type="ChEBI" id="CHEBI:17071"/>
        <dbReference type="ChEBI" id="CHEBI:44841"/>
        <dbReference type="EC" id="4.1.2.25"/>
    </reaction>
</comment>
<dbReference type="InterPro" id="IPR043133">
    <property type="entry name" value="GTP-CH-I_C/QueF"/>
</dbReference>
<name>A0A399SVG3_9BACT</name>
<comment type="caution">
    <text evidence="8">The sequence shown here is derived from an EMBL/GenBank/DDBJ whole genome shotgun (WGS) entry which is preliminary data.</text>
</comment>
<keyword evidence="4 6" id="KW-0289">Folate biosynthesis</keyword>
<dbReference type="PANTHER" id="PTHR42844">
    <property type="entry name" value="DIHYDRONEOPTERIN ALDOLASE 1-RELATED"/>
    <property type="match status" value="1"/>
</dbReference>
<comment type="pathway">
    <text evidence="2 6">Cofactor biosynthesis; tetrahydrofolate biosynthesis; 2-amino-4-hydroxy-6-hydroxymethyl-7,8-dihydropteridine diphosphate from 7,8-dihydroneopterin triphosphate: step 3/4.</text>
</comment>
<organism evidence="8 9">
    <name type="scientific">Maribellus luteus</name>
    <dbReference type="NCBI Taxonomy" id="2305463"/>
    <lineage>
        <taxon>Bacteria</taxon>
        <taxon>Pseudomonadati</taxon>
        <taxon>Bacteroidota</taxon>
        <taxon>Bacteroidia</taxon>
        <taxon>Marinilabiliales</taxon>
        <taxon>Prolixibacteraceae</taxon>
        <taxon>Maribellus</taxon>
    </lineage>
</organism>
<dbReference type="Gene3D" id="3.30.1130.10">
    <property type="match status" value="1"/>
</dbReference>
<evidence type="ECO:0000256" key="2">
    <source>
        <dbReference type="ARBA" id="ARBA00005013"/>
    </source>
</evidence>
<dbReference type="EC" id="4.1.2.25" evidence="6"/>
<dbReference type="GO" id="GO:0004150">
    <property type="term" value="F:dihydroneopterin aldolase activity"/>
    <property type="evidence" value="ECO:0007669"/>
    <property type="project" value="UniProtKB-UniRule"/>
</dbReference>
<evidence type="ECO:0000313" key="9">
    <source>
        <dbReference type="Proteomes" id="UP000265926"/>
    </source>
</evidence>
<dbReference type="GO" id="GO:0005737">
    <property type="term" value="C:cytoplasm"/>
    <property type="evidence" value="ECO:0007669"/>
    <property type="project" value="TreeGrafter"/>
</dbReference>
<dbReference type="GO" id="GO:0046654">
    <property type="term" value="P:tetrahydrofolate biosynthetic process"/>
    <property type="evidence" value="ECO:0007669"/>
    <property type="project" value="UniProtKB-UniRule"/>
</dbReference>
<evidence type="ECO:0000256" key="3">
    <source>
        <dbReference type="ARBA" id="ARBA00005708"/>
    </source>
</evidence>
<evidence type="ECO:0000313" key="8">
    <source>
        <dbReference type="EMBL" id="RIJ47418.1"/>
    </source>
</evidence>